<organism evidence="1 2">
    <name type="scientific">Trema orientale</name>
    <name type="common">Charcoal tree</name>
    <name type="synonym">Celtis orientalis</name>
    <dbReference type="NCBI Taxonomy" id="63057"/>
    <lineage>
        <taxon>Eukaryota</taxon>
        <taxon>Viridiplantae</taxon>
        <taxon>Streptophyta</taxon>
        <taxon>Embryophyta</taxon>
        <taxon>Tracheophyta</taxon>
        <taxon>Spermatophyta</taxon>
        <taxon>Magnoliopsida</taxon>
        <taxon>eudicotyledons</taxon>
        <taxon>Gunneridae</taxon>
        <taxon>Pentapetalae</taxon>
        <taxon>rosids</taxon>
        <taxon>fabids</taxon>
        <taxon>Rosales</taxon>
        <taxon>Cannabaceae</taxon>
        <taxon>Trema</taxon>
    </lineage>
</organism>
<gene>
    <name evidence="1" type="ORF">TorRG33x02_211630</name>
</gene>
<accession>A0A2P5EC18</accession>
<evidence type="ECO:0000313" key="2">
    <source>
        <dbReference type="Proteomes" id="UP000237000"/>
    </source>
</evidence>
<dbReference type="AlphaFoldDB" id="A0A2P5EC18"/>
<feature type="non-terminal residue" evidence="1">
    <location>
        <position position="1"/>
    </location>
</feature>
<reference evidence="2" key="1">
    <citation type="submission" date="2016-06" db="EMBL/GenBank/DDBJ databases">
        <title>Parallel loss of symbiosis genes in relatives of nitrogen-fixing non-legume Parasponia.</title>
        <authorList>
            <person name="Van Velzen R."/>
            <person name="Holmer R."/>
            <person name="Bu F."/>
            <person name="Rutten L."/>
            <person name="Van Zeijl A."/>
            <person name="Liu W."/>
            <person name="Santuari L."/>
            <person name="Cao Q."/>
            <person name="Sharma T."/>
            <person name="Shen D."/>
            <person name="Roswanjaya Y."/>
            <person name="Wardhani T."/>
            <person name="Kalhor M.S."/>
            <person name="Jansen J."/>
            <person name="Van den Hoogen J."/>
            <person name="Gungor B."/>
            <person name="Hartog M."/>
            <person name="Hontelez J."/>
            <person name="Verver J."/>
            <person name="Yang W.-C."/>
            <person name="Schijlen E."/>
            <person name="Repin R."/>
            <person name="Schilthuizen M."/>
            <person name="Schranz E."/>
            <person name="Heidstra R."/>
            <person name="Miyata K."/>
            <person name="Fedorova E."/>
            <person name="Kohlen W."/>
            <person name="Bisseling T."/>
            <person name="Smit S."/>
            <person name="Geurts R."/>
        </authorList>
    </citation>
    <scope>NUCLEOTIDE SEQUENCE [LARGE SCALE GENOMIC DNA]</scope>
    <source>
        <strain evidence="2">cv. RG33-2</strain>
    </source>
</reference>
<proteinExistence type="predicted"/>
<protein>
    <submittedName>
        <fullName evidence="1">Uncharacterized protein</fullName>
    </submittedName>
</protein>
<dbReference type="OrthoDB" id="10312245at2759"/>
<dbReference type="EMBL" id="JXTC01000184">
    <property type="protein sequence ID" value="PON83054.1"/>
    <property type="molecule type" value="Genomic_DNA"/>
</dbReference>
<comment type="caution">
    <text evidence="1">The sequence shown here is derived from an EMBL/GenBank/DDBJ whole genome shotgun (WGS) entry which is preliminary data.</text>
</comment>
<sequence>VRQGLEHVRGHWILFLSTPLGFHSKSSLIDVALKTIETQTRRLKFVPDRFSQTYPYSLNIVMQYRIRLDLIFC</sequence>
<keyword evidence="2" id="KW-1185">Reference proteome</keyword>
<name>A0A2P5EC18_TREOI</name>
<dbReference type="Proteomes" id="UP000237000">
    <property type="component" value="Unassembled WGS sequence"/>
</dbReference>
<dbReference type="InParanoid" id="A0A2P5EC18"/>
<evidence type="ECO:0000313" key="1">
    <source>
        <dbReference type="EMBL" id="PON83054.1"/>
    </source>
</evidence>